<organism evidence="5 6">
    <name type="scientific">Massarina eburnea CBS 473.64</name>
    <dbReference type="NCBI Taxonomy" id="1395130"/>
    <lineage>
        <taxon>Eukaryota</taxon>
        <taxon>Fungi</taxon>
        <taxon>Dikarya</taxon>
        <taxon>Ascomycota</taxon>
        <taxon>Pezizomycotina</taxon>
        <taxon>Dothideomycetes</taxon>
        <taxon>Pleosporomycetidae</taxon>
        <taxon>Pleosporales</taxon>
        <taxon>Massarineae</taxon>
        <taxon>Massarinaceae</taxon>
        <taxon>Massarina</taxon>
    </lineage>
</organism>
<reference evidence="5" key="1">
    <citation type="journal article" date="2020" name="Stud. Mycol.">
        <title>101 Dothideomycetes genomes: a test case for predicting lifestyles and emergence of pathogens.</title>
        <authorList>
            <person name="Haridas S."/>
            <person name="Albert R."/>
            <person name="Binder M."/>
            <person name="Bloem J."/>
            <person name="Labutti K."/>
            <person name="Salamov A."/>
            <person name="Andreopoulos B."/>
            <person name="Baker S."/>
            <person name="Barry K."/>
            <person name="Bills G."/>
            <person name="Bluhm B."/>
            <person name="Cannon C."/>
            <person name="Castanera R."/>
            <person name="Culley D."/>
            <person name="Daum C."/>
            <person name="Ezra D."/>
            <person name="Gonzalez J."/>
            <person name="Henrissat B."/>
            <person name="Kuo A."/>
            <person name="Liang C."/>
            <person name="Lipzen A."/>
            <person name="Lutzoni F."/>
            <person name="Magnuson J."/>
            <person name="Mondo S."/>
            <person name="Nolan M."/>
            <person name="Ohm R."/>
            <person name="Pangilinan J."/>
            <person name="Park H.-J."/>
            <person name="Ramirez L."/>
            <person name="Alfaro M."/>
            <person name="Sun H."/>
            <person name="Tritt A."/>
            <person name="Yoshinaga Y."/>
            <person name="Zwiers L.-H."/>
            <person name="Turgeon B."/>
            <person name="Goodwin S."/>
            <person name="Spatafora J."/>
            <person name="Crous P."/>
            <person name="Grigoriev I."/>
        </authorList>
    </citation>
    <scope>NUCLEOTIDE SEQUENCE</scope>
    <source>
        <strain evidence="5">CBS 473.64</strain>
    </source>
</reference>
<gene>
    <name evidence="5" type="ORF">P280DRAFT_468165</name>
</gene>
<dbReference type="InterPro" id="IPR050272">
    <property type="entry name" value="Isochorismatase-like_hydrls"/>
</dbReference>
<keyword evidence="3" id="KW-0732">Signal</keyword>
<dbReference type="OrthoDB" id="167809at2759"/>
<dbReference type="GO" id="GO:0016787">
    <property type="term" value="F:hydrolase activity"/>
    <property type="evidence" value="ECO:0007669"/>
    <property type="project" value="UniProtKB-KW"/>
</dbReference>
<dbReference type="PANTHER" id="PTHR43540">
    <property type="entry name" value="PEROXYUREIDOACRYLATE/UREIDOACRYLATE AMIDOHYDROLASE-RELATED"/>
    <property type="match status" value="1"/>
</dbReference>
<protein>
    <submittedName>
        <fullName evidence="5">Isochorismatase hydrolase</fullName>
    </submittedName>
</protein>
<dbReference type="InterPro" id="IPR036380">
    <property type="entry name" value="Isochorismatase-like_sf"/>
</dbReference>
<evidence type="ECO:0000256" key="3">
    <source>
        <dbReference type="SAM" id="SignalP"/>
    </source>
</evidence>
<feature type="signal peptide" evidence="3">
    <location>
        <begin position="1"/>
        <end position="17"/>
    </location>
</feature>
<feature type="domain" description="Isochorismatase-like" evidence="4">
    <location>
        <begin position="83"/>
        <end position="278"/>
    </location>
</feature>
<dbReference type="Gene3D" id="3.40.50.850">
    <property type="entry name" value="Isochorismatase-like"/>
    <property type="match status" value="1"/>
</dbReference>
<name>A0A6A6S789_9PLEO</name>
<dbReference type="AlphaFoldDB" id="A0A6A6S789"/>
<dbReference type="CDD" id="cd00431">
    <property type="entry name" value="cysteine_hydrolases"/>
    <property type="match status" value="1"/>
</dbReference>
<dbReference type="SUPFAM" id="SSF52499">
    <property type="entry name" value="Isochorismatase-like hydrolases"/>
    <property type="match status" value="1"/>
</dbReference>
<evidence type="ECO:0000256" key="1">
    <source>
        <dbReference type="ARBA" id="ARBA00006336"/>
    </source>
</evidence>
<dbReference type="InterPro" id="IPR000868">
    <property type="entry name" value="Isochorismatase-like_dom"/>
</dbReference>
<feature type="chain" id="PRO_5025440693" evidence="3">
    <location>
        <begin position="18"/>
        <end position="299"/>
    </location>
</feature>
<evidence type="ECO:0000256" key="2">
    <source>
        <dbReference type="ARBA" id="ARBA00022801"/>
    </source>
</evidence>
<evidence type="ECO:0000313" key="5">
    <source>
        <dbReference type="EMBL" id="KAF2642861.1"/>
    </source>
</evidence>
<keyword evidence="6" id="KW-1185">Reference proteome</keyword>
<evidence type="ECO:0000313" key="6">
    <source>
        <dbReference type="Proteomes" id="UP000799753"/>
    </source>
</evidence>
<accession>A0A6A6S789</accession>
<sequence>MKFLSTILISLASITTSTLITPAENITLPSDPTSILGNLYNHWVALPNKTYDLTRSLIYPVTTPLTIPATGSRKSAIIEPSRSALVIIDMQEYFLNSELSPKAEGGRKAVEPTLNLIKGFRESGMKVLWVNWGLDERDLRGMPPAFLAGFSGGKDSPLTTFGSDMGMLGDGTAVGKKLMRGEWNARPYGPLYKEQIEGVANGTDFYFHKNRLSGLWGAQTPLGLWLEENQMTTLFFGGVNADQCVWGTFLDAYYKGYDVVYVDDIAATTSPESATQMVRYNANLDGFLTNSSLILSSIA</sequence>
<evidence type="ECO:0000259" key="4">
    <source>
        <dbReference type="Pfam" id="PF00857"/>
    </source>
</evidence>
<dbReference type="Pfam" id="PF00857">
    <property type="entry name" value="Isochorismatase"/>
    <property type="match status" value="1"/>
</dbReference>
<comment type="similarity">
    <text evidence="1">Belongs to the isochorismatase family.</text>
</comment>
<keyword evidence="2 5" id="KW-0378">Hydrolase</keyword>
<dbReference type="PANTHER" id="PTHR43540:SF9">
    <property type="entry name" value="FAMILY HYDROLASE, PUTATIVE (AFU_ORTHOLOGUE AFUA_2G08700)-RELATED"/>
    <property type="match status" value="1"/>
</dbReference>
<proteinExistence type="inferred from homology"/>
<dbReference type="EMBL" id="MU006781">
    <property type="protein sequence ID" value="KAF2642861.1"/>
    <property type="molecule type" value="Genomic_DNA"/>
</dbReference>
<dbReference type="Proteomes" id="UP000799753">
    <property type="component" value="Unassembled WGS sequence"/>
</dbReference>